<evidence type="ECO:0000256" key="6">
    <source>
        <dbReference type="ARBA" id="ARBA00023136"/>
    </source>
</evidence>
<feature type="transmembrane region" description="Helical" evidence="9">
    <location>
        <begin position="71"/>
        <end position="89"/>
    </location>
</feature>
<dbReference type="GO" id="GO:0005886">
    <property type="term" value="C:plasma membrane"/>
    <property type="evidence" value="ECO:0007669"/>
    <property type="project" value="UniProtKB-SubCell"/>
</dbReference>
<dbReference type="AlphaFoldDB" id="A0A1I6X9M8"/>
<feature type="transmembrane region" description="Helical" evidence="9">
    <location>
        <begin position="12"/>
        <end position="34"/>
    </location>
</feature>
<protein>
    <submittedName>
        <fullName evidence="10">Alpha-1,2-mannosyltransferase</fullName>
    </submittedName>
</protein>
<gene>
    <name evidence="10" type="ORF">SAMN05660657_00314</name>
</gene>
<accession>A0A1I6X9M8</accession>
<evidence type="ECO:0000256" key="9">
    <source>
        <dbReference type="SAM" id="Phobius"/>
    </source>
</evidence>
<dbReference type="RefSeq" id="WP_093577667.1">
    <property type="nucleotide sequence ID" value="NZ_FPBA01000001.1"/>
</dbReference>
<evidence type="ECO:0000256" key="7">
    <source>
        <dbReference type="ARBA" id="ARBA00024033"/>
    </source>
</evidence>
<evidence type="ECO:0000256" key="5">
    <source>
        <dbReference type="ARBA" id="ARBA00022989"/>
    </source>
</evidence>
<comment type="subcellular location">
    <subcellularLocation>
        <location evidence="1">Cell membrane</location>
        <topology evidence="1">Multi-pass membrane protein</topology>
    </subcellularLocation>
</comment>
<dbReference type="STRING" id="1296565.SAMN05660657_00314"/>
<feature type="transmembrane region" description="Helical" evidence="9">
    <location>
        <begin position="317"/>
        <end position="335"/>
    </location>
</feature>
<keyword evidence="6 9" id="KW-0472">Membrane</keyword>
<dbReference type="Pfam" id="PF09594">
    <property type="entry name" value="GT87"/>
    <property type="match status" value="1"/>
</dbReference>
<keyword evidence="10" id="KW-0328">Glycosyltransferase</keyword>
<evidence type="ECO:0000256" key="4">
    <source>
        <dbReference type="ARBA" id="ARBA00022692"/>
    </source>
</evidence>
<feature type="transmembrane region" description="Helical" evidence="9">
    <location>
        <begin position="96"/>
        <end position="115"/>
    </location>
</feature>
<sequence>MAPVGRPGVGRRVTAQAGAVLVLTALAALVSVLVPNDPWHNWFDLRVYDGAAEWWRSGRPLYDYTYGRTQYGFTYPPFAALAVLPMTLLPIEAVAAVHATVNLLVLAGVTWWLIAPLARRHGWPAGFSVAAAVPVLFVLEPVRETIGFGQVNLVLLALVLADVAALRRGSRWAGVGIGLAAALKITPGLFLVYLLLTRRWRAAAVAAATGAVATGLAFAVAPDTSWRFFTSTLWQTDRVGRLDKTSNQSLLGGLARLTDPAQPPRLVWLVLVVAVLGLVLIRAVRAARAGDDLAGIALTGLAACLVSPISWSHHLVWLVPALVVLLDVAAGSPAEQGTPSWARSRRSAGALVAVAALVLASSSIWFAEADPGHHHDRGVLGVVVEDLYLLTTLAVAALLPARGRGPSGRGGRRPPDRADGAAPLSGGTAPGRGVHR</sequence>
<evidence type="ECO:0000256" key="2">
    <source>
        <dbReference type="ARBA" id="ARBA00022475"/>
    </source>
</evidence>
<dbReference type="InterPro" id="IPR018584">
    <property type="entry name" value="GT87"/>
</dbReference>
<dbReference type="Proteomes" id="UP000199546">
    <property type="component" value="Unassembled WGS sequence"/>
</dbReference>
<feature type="transmembrane region" description="Helical" evidence="9">
    <location>
        <begin position="121"/>
        <end position="139"/>
    </location>
</feature>
<name>A0A1I6X9M8_9ACTN</name>
<organism evidence="10 11">
    <name type="scientific">Geodermatophilus amargosae</name>
    <dbReference type="NCBI Taxonomy" id="1296565"/>
    <lineage>
        <taxon>Bacteria</taxon>
        <taxon>Bacillati</taxon>
        <taxon>Actinomycetota</taxon>
        <taxon>Actinomycetes</taxon>
        <taxon>Geodermatophilales</taxon>
        <taxon>Geodermatophilaceae</taxon>
        <taxon>Geodermatophilus</taxon>
    </lineage>
</organism>
<evidence type="ECO:0000313" key="11">
    <source>
        <dbReference type="Proteomes" id="UP000199546"/>
    </source>
</evidence>
<feature type="transmembrane region" description="Helical" evidence="9">
    <location>
        <begin position="379"/>
        <end position="399"/>
    </location>
</feature>
<keyword evidence="4 9" id="KW-0812">Transmembrane</keyword>
<dbReference type="GO" id="GO:0016758">
    <property type="term" value="F:hexosyltransferase activity"/>
    <property type="evidence" value="ECO:0007669"/>
    <property type="project" value="InterPro"/>
</dbReference>
<keyword evidence="5 9" id="KW-1133">Transmembrane helix</keyword>
<evidence type="ECO:0000256" key="8">
    <source>
        <dbReference type="SAM" id="MobiDB-lite"/>
    </source>
</evidence>
<keyword evidence="11" id="KW-1185">Reference proteome</keyword>
<feature type="transmembrane region" description="Helical" evidence="9">
    <location>
        <begin position="266"/>
        <end position="284"/>
    </location>
</feature>
<feature type="transmembrane region" description="Helical" evidence="9">
    <location>
        <begin position="347"/>
        <end position="367"/>
    </location>
</feature>
<comment type="similarity">
    <text evidence="7">Belongs to the glycosyltransferase 87 family.</text>
</comment>
<feature type="region of interest" description="Disordered" evidence="8">
    <location>
        <begin position="404"/>
        <end position="436"/>
    </location>
</feature>
<reference evidence="11" key="1">
    <citation type="submission" date="2016-10" db="EMBL/GenBank/DDBJ databases">
        <authorList>
            <person name="Varghese N."/>
            <person name="Submissions S."/>
        </authorList>
    </citation>
    <scope>NUCLEOTIDE SEQUENCE [LARGE SCALE GENOMIC DNA]</scope>
    <source>
        <strain evidence="11">DSM 46136</strain>
    </source>
</reference>
<keyword evidence="3 10" id="KW-0808">Transferase</keyword>
<feature type="transmembrane region" description="Helical" evidence="9">
    <location>
        <begin position="203"/>
        <end position="221"/>
    </location>
</feature>
<evidence type="ECO:0000256" key="3">
    <source>
        <dbReference type="ARBA" id="ARBA00022679"/>
    </source>
</evidence>
<feature type="transmembrane region" description="Helical" evidence="9">
    <location>
        <begin position="172"/>
        <end position="196"/>
    </location>
</feature>
<feature type="transmembrane region" description="Helical" evidence="9">
    <location>
        <begin position="293"/>
        <end position="311"/>
    </location>
</feature>
<dbReference type="OrthoDB" id="3405704at2"/>
<dbReference type="EMBL" id="FPBA01000001">
    <property type="protein sequence ID" value="SFT34977.1"/>
    <property type="molecule type" value="Genomic_DNA"/>
</dbReference>
<evidence type="ECO:0000256" key="1">
    <source>
        <dbReference type="ARBA" id="ARBA00004651"/>
    </source>
</evidence>
<feature type="transmembrane region" description="Helical" evidence="9">
    <location>
        <begin position="146"/>
        <end position="166"/>
    </location>
</feature>
<keyword evidence="2" id="KW-1003">Cell membrane</keyword>
<proteinExistence type="inferred from homology"/>
<evidence type="ECO:0000313" key="10">
    <source>
        <dbReference type="EMBL" id="SFT34977.1"/>
    </source>
</evidence>